<feature type="compositionally biased region" description="Basic and acidic residues" evidence="1">
    <location>
        <begin position="70"/>
        <end position="82"/>
    </location>
</feature>
<evidence type="ECO:0000313" key="3">
    <source>
        <dbReference type="EMBL" id="MFD0913351.1"/>
    </source>
</evidence>
<keyword evidence="4" id="KW-1185">Reference proteome</keyword>
<evidence type="ECO:0000313" key="4">
    <source>
        <dbReference type="Proteomes" id="UP001597128"/>
    </source>
</evidence>
<reference evidence="4" key="1">
    <citation type="journal article" date="2019" name="Int. J. Syst. Evol. Microbiol.">
        <title>The Global Catalogue of Microorganisms (GCM) 10K type strain sequencing project: providing services to taxonomists for standard genome sequencing and annotation.</title>
        <authorList>
            <consortium name="The Broad Institute Genomics Platform"/>
            <consortium name="The Broad Institute Genome Sequencing Center for Infectious Disease"/>
            <person name="Wu L."/>
            <person name="Ma J."/>
        </authorList>
    </citation>
    <scope>NUCLEOTIDE SEQUENCE [LARGE SCALE GENOMIC DNA]</scope>
    <source>
        <strain evidence="4">CCUG 58412</strain>
    </source>
</reference>
<dbReference type="RefSeq" id="WP_379056677.1">
    <property type="nucleotide sequence ID" value="NZ_JBHTKB010000001.1"/>
</dbReference>
<evidence type="ECO:0008006" key="5">
    <source>
        <dbReference type="Google" id="ProtNLM"/>
    </source>
</evidence>
<proteinExistence type="predicted"/>
<evidence type="ECO:0000256" key="2">
    <source>
        <dbReference type="SAM" id="SignalP"/>
    </source>
</evidence>
<dbReference type="EMBL" id="JBHTKB010000001">
    <property type="protein sequence ID" value="MFD0913351.1"/>
    <property type="molecule type" value="Genomic_DNA"/>
</dbReference>
<sequence>MNKLLTVLLASVLISPATAVVAADAPSDVPPAHQQKKELPDSTKSGDYLQEQPDNNSGGNAANKQSKPGSLEKSKRFQEKPADGGTGVKGQQSK</sequence>
<evidence type="ECO:0000256" key="1">
    <source>
        <dbReference type="SAM" id="MobiDB-lite"/>
    </source>
</evidence>
<accession>A0ABW3F4L4</accession>
<feature type="signal peptide" evidence="2">
    <location>
        <begin position="1"/>
        <end position="19"/>
    </location>
</feature>
<name>A0ABW3F4L4_9PROT</name>
<gene>
    <name evidence="3" type="ORF">ACFQ1Z_07320</name>
</gene>
<feature type="compositionally biased region" description="Polar residues" evidence="1">
    <location>
        <begin position="52"/>
        <end position="68"/>
    </location>
</feature>
<keyword evidence="2" id="KW-0732">Signal</keyword>
<feature type="chain" id="PRO_5045064033" description="Secreted protein" evidence="2">
    <location>
        <begin position="20"/>
        <end position="94"/>
    </location>
</feature>
<feature type="region of interest" description="Disordered" evidence="1">
    <location>
        <begin position="25"/>
        <end position="94"/>
    </location>
</feature>
<comment type="caution">
    <text evidence="3">The sequence shown here is derived from an EMBL/GenBank/DDBJ whole genome shotgun (WGS) entry which is preliminary data.</text>
</comment>
<dbReference type="Proteomes" id="UP001597128">
    <property type="component" value="Unassembled WGS sequence"/>
</dbReference>
<organism evidence="3 4">
    <name type="scientific">Methylophilus luteus</name>
    <dbReference type="NCBI Taxonomy" id="640108"/>
    <lineage>
        <taxon>Bacteria</taxon>
        <taxon>Pseudomonadati</taxon>
        <taxon>Pseudomonadota</taxon>
        <taxon>Betaproteobacteria</taxon>
        <taxon>Nitrosomonadales</taxon>
        <taxon>Methylophilaceae</taxon>
        <taxon>Methylophilus</taxon>
    </lineage>
</organism>
<protein>
    <recommendedName>
        <fullName evidence="5">Secreted protein</fullName>
    </recommendedName>
</protein>